<sequence>MLGELSTQVSEKVTVETPSELMDDRDSRILYGAAFGNWADSELFGGTEKFADLSKGDYTDEDITATIPFTGVGIEIYGLKSSELGLATAKIDGKEVGELDFHTAGATEKGSLIGRFTGLSEGPHTLTLSVKRENKGRGNERSKISLDYFKVLSGKGSTIEKMDDRDSRIQYGSQFKDWSDPELYGGTEKYADINNSDSSAASEAQATISFTGTGIRIYGLKTTELGKALVTLDGKEMPALDFYTSGATEKRAFIGEFTNLTDGPHTLTLRVDPDSPEGRKKISLDSFDIIKAPAVGLDSPSIAPLKENDKEISLSLPSGDWEAIAVTFPGVKDPLVLRKVDQTHLVTSGDQTVLSIQDNQVQIPIPEATDRQTGKAIEAYAIQGTTTSSPVVAVFTKKDEKKVDEKKPTTSKGDEPAPTVDIPEYTDPIGTAGQEEPPTVEKPEYTDPIGTPGEQEAPTVEIPEYTNPIGTAGQEEPPTVTIPEYTEPIGTAGQEEAPTVEKTEYTEPIGTAGQEEAPTVEKTEYTDPIGTSGEQAAPTLSLPDYPVRVLKDKETGVEIIGGVSDLEGISHISSRRVLAQELFGKTYDAYDLQLKNPTDHSLQPKGSVLVRLPISASVEKVYYITPTKELQALDFDVREGKAEFITSHFSTYAVVYQAAGTTPSTDEKPSASDAETLAHEAEQLSASPSLAKAGNHSPKEQLPATGEASNPLLFLTGLSLALTATFMLKGRKDDSN</sequence>
<name>A0A139QM10_STROR</name>
<evidence type="ECO:0000256" key="3">
    <source>
        <dbReference type="ARBA" id="ARBA00022729"/>
    </source>
</evidence>
<evidence type="ECO:0000256" key="2">
    <source>
        <dbReference type="ARBA" id="ARBA00022525"/>
    </source>
</evidence>
<dbReference type="PROSITE" id="PS50847">
    <property type="entry name" value="GRAM_POS_ANCHORING"/>
    <property type="match status" value="1"/>
</dbReference>
<proteinExistence type="predicted"/>
<feature type="compositionally biased region" description="Basic and acidic residues" evidence="5">
    <location>
        <begin position="399"/>
        <end position="415"/>
    </location>
</feature>
<feature type="region of interest" description="Disordered" evidence="5">
    <location>
        <begin position="399"/>
        <end position="456"/>
    </location>
</feature>
<keyword evidence="1" id="KW-0134">Cell wall</keyword>
<dbReference type="Proteomes" id="UP000070353">
    <property type="component" value="Unassembled WGS sequence"/>
</dbReference>
<dbReference type="PATRIC" id="fig|1303.84.peg.1843"/>
<feature type="compositionally biased region" description="Basic and acidic residues" evidence="5">
    <location>
        <begin position="665"/>
        <end position="682"/>
    </location>
</feature>
<dbReference type="InterPro" id="IPR019931">
    <property type="entry name" value="LPXTG_anchor"/>
</dbReference>
<evidence type="ECO:0000313" key="7">
    <source>
        <dbReference type="EMBL" id="KXU03565.1"/>
    </source>
</evidence>
<organism evidence="7 8">
    <name type="scientific">Streptococcus oralis</name>
    <dbReference type="NCBI Taxonomy" id="1303"/>
    <lineage>
        <taxon>Bacteria</taxon>
        <taxon>Bacillati</taxon>
        <taxon>Bacillota</taxon>
        <taxon>Bacilli</taxon>
        <taxon>Lactobacillales</taxon>
        <taxon>Streptococcaceae</taxon>
        <taxon>Streptococcus</taxon>
    </lineage>
</organism>
<dbReference type="NCBIfam" id="TIGR01167">
    <property type="entry name" value="LPXTG_anchor"/>
    <property type="match status" value="1"/>
</dbReference>
<evidence type="ECO:0000256" key="5">
    <source>
        <dbReference type="SAM" id="MobiDB-lite"/>
    </source>
</evidence>
<feature type="domain" description="Gram-positive cocci surface proteins LPxTG" evidence="6">
    <location>
        <begin position="702"/>
        <end position="736"/>
    </location>
</feature>
<evidence type="ECO:0000256" key="1">
    <source>
        <dbReference type="ARBA" id="ARBA00022512"/>
    </source>
</evidence>
<comment type="caution">
    <text evidence="7">The sequence shown here is derived from an EMBL/GenBank/DDBJ whole genome shotgun (WGS) entry which is preliminary data.</text>
</comment>
<dbReference type="Pfam" id="PF00746">
    <property type="entry name" value="Gram_pos_anchor"/>
    <property type="match status" value="1"/>
</dbReference>
<dbReference type="InterPro" id="IPR049964">
    <property type="entry name" value="NanA_rpt"/>
</dbReference>
<keyword evidence="4" id="KW-0572">Peptidoglycan-anchor</keyword>
<evidence type="ECO:0000259" key="6">
    <source>
        <dbReference type="PROSITE" id="PS50847"/>
    </source>
</evidence>
<gene>
    <name evidence="7" type="ORF">SORDD24_01661</name>
</gene>
<dbReference type="EMBL" id="LQZB01000188">
    <property type="protein sequence ID" value="KXU03565.1"/>
    <property type="molecule type" value="Genomic_DNA"/>
</dbReference>
<dbReference type="NCBIfam" id="NF043031">
    <property type="entry name" value="SIALI-17"/>
    <property type="match status" value="5"/>
</dbReference>
<keyword evidence="2" id="KW-0964">Secreted</keyword>
<dbReference type="AlphaFoldDB" id="A0A139QM10"/>
<feature type="region of interest" description="Disordered" evidence="5">
    <location>
        <begin position="661"/>
        <end position="705"/>
    </location>
</feature>
<evidence type="ECO:0000313" key="8">
    <source>
        <dbReference type="Proteomes" id="UP000070353"/>
    </source>
</evidence>
<keyword evidence="3" id="KW-0732">Signal</keyword>
<evidence type="ECO:0000256" key="4">
    <source>
        <dbReference type="ARBA" id="ARBA00023088"/>
    </source>
</evidence>
<dbReference type="Gene3D" id="2.60.120.260">
    <property type="entry name" value="Galactose-binding domain-like"/>
    <property type="match status" value="2"/>
</dbReference>
<accession>A0A139QM10</accession>
<reference evidence="7 8" key="1">
    <citation type="submission" date="2016-01" db="EMBL/GenBank/DDBJ databases">
        <title>Highly variable Streptococcus oralis are common among viridans streptococci isolated from primates.</title>
        <authorList>
            <person name="Denapaite D."/>
            <person name="Rieger M."/>
            <person name="Koendgen S."/>
            <person name="Brueckner R."/>
            <person name="Ochigava I."/>
            <person name="Kappeler P."/>
            <person name="Maetz-Rensing K."/>
            <person name="Leendertz F."/>
            <person name="Hakenbeck R."/>
        </authorList>
    </citation>
    <scope>NUCLEOTIDE SEQUENCE [LARGE SCALE GENOMIC DNA]</scope>
    <source>
        <strain evidence="7 8">DD24</strain>
    </source>
</reference>
<protein>
    <submittedName>
        <fullName evidence="7">Putative large secreted protein</fullName>
    </submittedName>
</protein>